<protein>
    <submittedName>
        <fullName evidence="2">Uncharacterized protein</fullName>
    </submittedName>
</protein>
<name>A0A238UH91_9FLAO</name>
<reference evidence="2 3" key="1">
    <citation type="submission" date="2017-07" db="EMBL/GenBank/DDBJ databases">
        <authorList>
            <person name="Sun Z.S."/>
            <person name="Albrecht U."/>
            <person name="Echele G."/>
            <person name="Lee C.C."/>
        </authorList>
    </citation>
    <scope>NUCLEOTIDE SEQUENCE [LARGE SCALE GENOMIC DNA]</scope>
    <source>
        <strain evidence="3">type strain: KCTC 22618</strain>
    </source>
</reference>
<evidence type="ECO:0000256" key="1">
    <source>
        <dbReference type="SAM" id="Phobius"/>
    </source>
</evidence>
<proteinExistence type="predicted"/>
<dbReference type="AlphaFoldDB" id="A0A238UH91"/>
<keyword evidence="1" id="KW-0812">Transmembrane</keyword>
<evidence type="ECO:0000313" key="3">
    <source>
        <dbReference type="Proteomes" id="UP000215214"/>
    </source>
</evidence>
<keyword evidence="1" id="KW-0472">Membrane</keyword>
<accession>A0A238UH91</accession>
<organism evidence="2 3">
    <name type="scientific">Tenacibaculum jejuense</name>
    <dbReference type="NCBI Taxonomy" id="584609"/>
    <lineage>
        <taxon>Bacteria</taxon>
        <taxon>Pseudomonadati</taxon>
        <taxon>Bacteroidota</taxon>
        <taxon>Flavobacteriia</taxon>
        <taxon>Flavobacteriales</taxon>
        <taxon>Flavobacteriaceae</taxon>
        <taxon>Tenacibaculum</taxon>
    </lineage>
</organism>
<keyword evidence="1" id="KW-1133">Transmembrane helix</keyword>
<sequence>MMEDKNIDRLFQEKLKDFEVMPNPELWQNIENKLSKKKKKRIIPFWWLSSGAAAILLITLLITNPFKDDSNIDFSTPINDHFPVVETQQMNIDTIISTTKEKISKEEVVTEMVNNNINQKKNNSVTSTKIEIAKSETNKSFKEKLKTKTNSSKKETNKILKKKQVNELKNNVLIADNKVEKTKSKKDKISKKTKEKKQALVALVDENFKEEEKIKISKKWSVTPIVGVTGSSAFSGGSSIDKSLNSNSISTDGTLAYGIKVGYQLNEKWSIRTGLQFQKNIINTENVGLFSSTTSDNNLKAVNFSINDTFTFISLEPTEKDGLSLGPDSQGTNTAQIGNIAQTYSYFEIPVEVQYQFYENKTFKTQFVTGFSTLFLNENSVALNSSILNQPIGEANNLNALNFSGNLGINIDVQLSKKLNLNFNPMLKAQLNTFSENSNGFSPFIFGIYSGVTFDF</sequence>
<dbReference type="EMBL" id="LT899436">
    <property type="protein sequence ID" value="SNR17764.1"/>
    <property type="molecule type" value="Genomic_DNA"/>
</dbReference>
<dbReference type="KEGG" id="tje:TJEJU_4148"/>
<evidence type="ECO:0000313" key="2">
    <source>
        <dbReference type="EMBL" id="SNR17764.1"/>
    </source>
</evidence>
<feature type="transmembrane region" description="Helical" evidence="1">
    <location>
        <begin position="42"/>
        <end position="62"/>
    </location>
</feature>
<dbReference type="Proteomes" id="UP000215214">
    <property type="component" value="Chromosome TJEJU"/>
</dbReference>
<gene>
    <name evidence="2" type="ORF">TJEJU_4148</name>
</gene>
<keyword evidence="3" id="KW-1185">Reference proteome</keyword>